<evidence type="ECO:0000256" key="1">
    <source>
        <dbReference type="ARBA" id="ARBA00009409"/>
    </source>
</evidence>
<protein>
    <recommendedName>
        <fullName evidence="6">GRF-type domain-containing protein</fullName>
    </recommendedName>
</protein>
<keyword evidence="2" id="KW-0479">Metal-binding</keyword>
<evidence type="ECO:0000313" key="8">
    <source>
        <dbReference type="Proteomes" id="UP001530377"/>
    </source>
</evidence>
<dbReference type="GO" id="GO:0003824">
    <property type="term" value="F:catalytic activity"/>
    <property type="evidence" value="ECO:0007669"/>
    <property type="project" value="UniProtKB-ARBA"/>
</dbReference>
<dbReference type="InterPro" id="IPR035937">
    <property type="entry name" value="FPG_N"/>
</dbReference>
<feature type="domain" description="GRF-type" evidence="6">
    <location>
        <begin position="412"/>
        <end position="460"/>
    </location>
</feature>
<dbReference type="Gene3D" id="3.20.190.10">
    <property type="entry name" value="MutM-like, N-terminal"/>
    <property type="match status" value="1"/>
</dbReference>
<dbReference type="InterPro" id="IPR010979">
    <property type="entry name" value="Ribosomal_uS13-like_H2TH"/>
</dbReference>
<dbReference type="SMART" id="SM01232">
    <property type="entry name" value="H2TH"/>
    <property type="match status" value="1"/>
</dbReference>
<evidence type="ECO:0000256" key="4">
    <source>
        <dbReference type="ARBA" id="ARBA00022833"/>
    </source>
</evidence>
<feature type="domain" description="GRF-type" evidence="6">
    <location>
        <begin position="367"/>
        <end position="408"/>
    </location>
</feature>
<proteinExistence type="inferred from homology"/>
<name>A0ABD3R369_9STRA</name>
<keyword evidence="4" id="KW-0862">Zinc</keyword>
<sequence length="473" mass="52020">MVEGPGATRNGRKVQLAVGKFVVDAPRAAGSGSVSEDATVTDDAHAPSIIPGHLAEELADHVLSEAFTVGKELFLVFAFSPDSTDGIGDDHDVALRLHFGMNGSLTTRKVKSSDLHRPSSVAPWKLSKQPSLRLKFSECRRSESNGTSNFSYVIVEAWETTVTYPACAIKSRKKLIDLKSRDVCSTLFNAQDVFTAIRQLGNSMMISDALLNQEIFPGIGNIIKIESLHRSMVDPRRIVNSLTDPELRRIIRHVRIYSMDWLKSGRAGKKLVYNQTTCGTCRGLTVKMQKIGGASSSQASGKLCPGKGHAFMSRVTFWCTICQPLNPSFAASVEAHLSSSSNTRHAIEDENVPHNVTDKSSKPEMECPQHGIKSLKLSRVRKENTNYLRIFMSCSSKGCQYFSWADRSFSNCRCGKKAILRVAKTERSGGRWFLCCATGGKSTKGRVIDGCGHFEWATEDHLAPFRSLLTPLL</sequence>
<dbReference type="GO" id="GO:0006281">
    <property type="term" value="P:DNA repair"/>
    <property type="evidence" value="ECO:0007669"/>
    <property type="project" value="UniProtKB-ARBA"/>
</dbReference>
<evidence type="ECO:0000259" key="6">
    <source>
        <dbReference type="PROSITE" id="PS51999"/>
    </source>
</evidence>
<dbReference type="Proteomes" id="UP001530377">
    <property type="component" value="Unassembled WGS sequence"/>
</dbReference>
<comment type="caution">
    <text evidence="7">The sequence shown here is derived from an EMBL/GenBank/DDBJ whole genome shotgun (WGS) entry which is preliminary data.</text>
</comment>
<dbReference type="InterPro" id="IPR010666">
    <property type="entry name" value="Znf_GRF"/>
</dbReference>
<dbReference type="InterPro" id="IPR015886">
    <property type="entry name" value="H2TH_FPG"/>
</dbReference>
<dbReference type="PANTHER" id="PTHR22993">
    <property type="entry name" value="FORMAMIDOPYRIMIDINE-DNA GLYCOSYLASE"/>
    <property type="match status" value="1"/>
</dbReference>
<keyword evidence="8" id="KW-1185">Reference proteome</keyword>
<reference evidence="7 8" key="1">
    <citation type="submission" date="2024-10" db="EMBL/GenBank/DDBJ databases">
        <title>Updated reference genomes for cyclostephanoid diatoms.</title>
        <authorList>
            <person name="Roberts W.R."/>
            <person name="Alverson A.J."/>
        </authorList>
    </citation>
    <scope>NUCLEOTIDE SEQUENCE [LARGE SCALE GENOMIC DNA]</scope>
    <source>
        <strain evidence="7 8">AJA228-03</strain>
    </source>
</reference>
<organism evidence="7 8">
    <name type="scientific">Cyclostephanos tholiformis</name>
    <dbReference type="NCBI Taxonomy" id="382380"/>
    <lineage>
        <taxon>Eukaryota</taxon>
        <taxon>Sar</taxon>
        <taxon>Stramenopiles</taxon>
        <taxon>Ochrophyta</taxon>
        <taxon>Bacillariophyta</taxon>
        <taxon>Coscinodiscophyceae</taxon>
        <taxon>Thalassiosirophycidae</taxon>
        <taxon>Stephanodiscales</taxon>
        <taxon>Stephanodiscaceae</taxon>
        <taxon>Cyclostephanos</taxon>
    </lineage>
</organism>
<evidence type="ECO:0000256" key="5">
    <source>
        <dbReference type="PROSITE-ProRule" id="PRU01343"/>
    </source>
</evidence>
<keyword evidence="3 5" id="KW-0863">Zinc-finger</keyword>
<dbReference type="PANTHER" id="PTHR22993:SF9">
    <property type="entry name" value="FORMAMIDOPYRIMIDINE-DNA GLYCOSYLASE"/>
    <property type="match status" value="1"/>
</dbReference>
<dbReference type="SUPFAM" id="SSF46946">
    <property type="entry name" value="S13-like H2TH domain"/>
    <property type="match status" value="1"/>
</dbReference>
<dbReference type="AlphaFoldDB" id="A0ABD3R369"/>
<gene>
    <name evidence="7" type="ORF">ACHAXA_004083</name>
</gene>
<dbReference type="PROSITE" id="PS51999">
    <property type="entry name" value="ZF_GRF"/>
    <property type="match status" value="2"/>
</dbReference>
<accession>A0ABD3R369</accession>
<dbReference type="EMBL" id="JALLPB020000653">
    <property type="protein sequence ID" value="KAL3807267.1"/>
    <property type="molecule type" value="Genomic_DNA"/>
</dbReference>
<evidence type="ECO:0000313" key="7">
    <source>
        <dbReference type="EMBL" id="KAL3807267.1"/>
    </source>
</evidence>
<comment type="similarity">
    <text evidence="1">Belongs to the FPG family.</text>
</comment>
<dbReference type="Gene3D" id="1.10.8.50">
    <property type="match status" value="1"/>
</dbReference>
<evidence type="ECO:0000256" key="2">
    <source>
        <dbReference type="ARBA" id="ARBA00022723"/>
    </source>
</evidence>
<dbReference type="GO" id="GO:0008270">
    <property type="term" value="F:zinc ion binding"/>
    <property type="evidence" value="ECO:0007669"/>
    <property type="project" value="UniProtKB-KW"/>
</dbReference>
<evidence type="ECO:0000256" key="3">
    <source>
        <dbReference type="ARBA" id="ARBA00022771"/>
    </source>
</evidence>